<protein>
    <submittedName>
        <fullName evidence="2">Uncharacterized protein</fullName>
    </submittedName>
</protein>
<keyword evidence="1" id="KW-0472">Membrane</keyword>
<evidence type="ECO:0000313" key="3">
    <source>
        <dbReference type="Proteomes" id="UP001303473"/>
    </source>
</evidence>
<evidence type="ECO:0000313" key="2">
    <source>
        <dbReference type="EMBL" id="KAK3939853.1"/>
    </source>
</evidence>
<keyword evidence="1" id="KW-1133">Transmembrane helix</keyword>
<evidence type="ECO:0000256" key="1">
    <source>
        <dbReference type="SAM" id="Phobius"/>
    </source>
</evidence>
<reference evidence="3" key="1">
    <citation type="journal article" date="2023" name="Mol. Phylogenet. Evol.">
        <title>Genome-scale phylogeny and comparative genomics of the fungal order Sordariales.</title>
        <authorList>
            <person name="Hensen N."/>
            <person name="Bonometti L."/>
            <person name="Westerberg I."/>
            <person name="Brannstrom I.O."/>
            <person name="Guillou S."/>
            <person name="Cros-Aarteil S."/>
            <person name="Calhoun S."/>
            <person name="Haridas S."/>
            <person name="Kuo A."/>
            <person name="Mondo S."/>
            <person name="Pangilinan J."/>
            <person name="Riley R."/>
            <person name="LaButti K."/>
            <person name="Andreopoulos B."/>
            <person name="Lipzen A."/>
            <person name="Chen C."/>
            <person name="Yan M."/>
            <person name="Daum C."/>
            <person name="Ng V."/>
            <person name="Clum A."/>
            <person name="Steindorff A."/>
            <person name="Ohm R.A."/>
            <person name="Martin F."/>
            <person name="Silar P."/>
            <person name="Natvig D.O."/>
            <person name="Lalanne C."/>
            <person name="Gautier V."/>
            <person name="Ament-Velasquez S.L."/>
            <person name="Kruys A."/>
            <person name="Hutchinson M.I."/>
            <person name="Powell A.J."/>
            <person name="Barry K."/>
            <person name="Miller A.N."/>
            <person name="Grigoriev I.V."/>
            <person name="Debuchy R."/>
            <person name="Gladieux P."/>
            <person name="Hiltunen Thoren M."/>
            <person name="Johannesson H."/>
        </authorList>
    </citation>
    <scope>NUCLEOTIDE SEQUENCE [LARGE SCALE GENOMIC DNA]</scope>
    <source>
        <strain evidence="3">CBS 340.73</strain>
    </source>
</reference>
<keyword evidence="3" id="KW-1185">Reference proteome</keyword>
<dbReference type="EMBL" id="MU853804">
    <property type="protein sequence ID" value="KAK3939853.1"/>
    <property type="molecule type" value="Genomic_DNA"/>
</dbReference>
<keyword evidence="1" id="KW-0812">Transmembrane</keyword>
<dbReference type="Proteomes" id="UP001303473">
    <property type="component" value="Unassembled WGS sequence"/>
</dbReference>
<sequence length="87" mass="9840">MLTTRWLDFIFFIFFGATWSWFVSRKDFLINAIQKSKCAKLDPTHTVFEPCTCLTSISSSRTSPSVKTSAVLPELIKSVLFCGVPRS</sequence>
<gene>
    <name evidence="2" type="ORF">QBC46DRAFT_386769</name>
</gene>
<dbReference type="AlphaFoldDB" id="A0AAN6N7Y5"/>
<name>A0AAN6N7Y5_9PEZI</name>
<proteinExistence type="predicted"/>
<organism evidence="2 3">
    <name type="scientific">Diplogelasinospora grovesii</name>
    <dbReference type="NCBI Taxonomy" id="303347"/>
    <lineage>
        <taxon>Eukaryota</taxon>
        <taxon>Fungi</taxon>
        <taxon>Dikarya</taxon>
        <taxon>Ascomycota</taxon>
        <taxon>Pezizomycotina</taxon>
        <taxon>Sordariomycetes</taxon>
        <taxon>Sordariomycetidae</taxon>
        <taxon>Sordariales</taxon>
        <taxon>Diplogelasinosporaceae</taxon>
        <taxon>Diplogelasinospora</taxon>
    </lineage>
</organism>
<feature type="transmembrane region" description="Helical" evidence="1">
    <location>
        <begin position="6"/>
        <end position="24"/>
    </location>
</feature>
<comment type="caution">
    <text evidence="2">The sequence shown here is derived from an EMBL/GenBank/DDBJ whole genome shotgun (WGS) entry which is preliminary data.</text>
</comment>
<accession>A0AAN6N7Y5</accession>